<name>A0AC61L6A9_9EURY</name>
<comment type="caution">
    <text evidence="1">The sequence shown here is derived from an EMBL/GenBank/DDBJ whole genome shotgun (WGS) entry which is preliminary data.</text>
</comment>
<sequence>MGAKQYGLKCETFDNLWVYTFLRYDQKRQVQAWAEDFAQEVQTEDDGDEYMAETYPKSCPTERMVEGAGTKAARTLPLLRNEREHTIVAELLPPCRETCFQMDQSSQPEEKLQLGFSSTVFCNLTHSRSRRYINRCIPESVEDVLLKSRMREIFKSGSVRGLIVTSGLLPQTRGAL</sequence>
<accession>A0AC61L6A9</accession>
<dbReference type="Proteomes" id="UP000248329">
    <property type="component" value="Unassembled WGS sequence"/>
</dbReference>
<protein>
    <submittedName>
        <fullName evidence="1">Uncharacterized protein</fullName>
    </submittedName>
</protein>
<reference evidence="1" key="1">
    <citation type="submission" date="2018-01" db="EMBL/GenBank/DDBJ databases">
        <authorList>
            <person name="Krukenberg V."/>
        </authorList>
    </citation>
    <scope>NUCLEOTIDE SEQUENCE</scope>
    <source>
        <strain evidence="1">E20ANME2</strain>
    </source>
</reference>
<organism evidence="1 2">
    <name type="scientific">Candidatus Methanogaster sp</name>
    <dbReference type="NCBI Taxonomy" id="3386292"/>
    <lineage>
        <taxon>Archaea</taxon>
        <taxon>Methanobacteriati</taxon>
        <taxon>Methanobacteriota</taxon>
        <taxon>Stenosarchaea group</taxon>
        <taxon>Methanomicrobia</taxon>
        <taxon>Methanosarcinales</taxon>
        <taxon>ANME-2 cluster</taxon>
        <taxon>Candidatus Methanogasteraceae</taxon>
        <taxon>Candidatus Methanogaster</taxon>
    </lineage>
</organism>
<evidence type="ECO:0000313" key="1">
    <source>
        <dbReference type="EMBL" id="PXF61839.1"/>
    </source>
</evidence>
<evidence type="ECO:0000313" key="2">
    <source>
        <dbReference type="Proteomes" id="UP000248329"/>
    </source>
</evidence>
<dbReference type="EMBL" id="PQXF01000002">
    <property type="protein sequence ID" value="PXF61839.1"/>
    <property type="molecule type" value="Genomic_DNA"/>
</dbReference>
<proteinExistence type="predicted"/>
<gene>
    <name evidence="1" type="ORF">C4B59_01005</name>
</gene>